<reference evidence="3" key="1">
    <citation type="submission" date="2016-10" db="EMBL/GenBank/DDBJ databases">
        <authorList>
            <person name="Varghese N."/>
            <person name="Submissions S."/>
        </authorList>
    </citation>
    <scope>NUCLEOTIDE SEQUENCE [LARGE SCALE GENOMIC DNA]</scope>
    <source>
        <strain evidence="3">CGMCC 1.10121</strain>
    </source>
</reference>
<dbReference type="EMBL" id="FODV01000007">
    <property type="protein sequence ID" value="SEO91023.1"/>
    <property type="molecule type" value="Genomic_DNA"/>
</dbReference>
<gene>
    <name evidence="2" type="ORF">SAMN04487948_107105</name>
</gene>
<dbReference type="AlphaFoldDB" id="A0A1H8TKB9"/>
<protein>
    <submittedName>
        <fullName evidence="2">Uncharacterized protein</fullName>
    </submittedName>
</protein>
<evidence type="ECO:0000256" key="1">
    <source>
        <dbReference type="SAM" id="MobiDB-lite"/>
    </source>
</evidence>
<accession>A0A1H8TKB9</accession>
<feature type="region of interest" description="Disordered" evidence="1">
    <location>
        <begin position="16"/>
        <end position="40"/>
    </location>
</feature>
<name>A0A1H8TKB9_9EURY</name>
<proteinExistence type="predicted"/>
<sequence>MQFACRRRLPDVIHGAERWDVGPDQGTSVEPVDSVDDHET</sequence>
<keyword evidence="3" id="KW-1185">Reference proteome</keyword>
<dbReference type="RefSeq" id="WP_280141179.1">
    <property type="nucleotide sequence ID" value="NZ_FODV01000007.1"/>
</dbReference>
<dbReference type="Proteomes" id="UP000199126">
    <property type="component" value="Unassembled WGS sequence"/>
</dbReference>
<evidence type="ECO:0000313" key="2">
    <source>
        <dbReference type="EMBL" id="SEO91023.1"/>
    </source>
</evidence>
<evidence type="ECO:0000313" key="3">
    <source>
        <dbReference type="Proteomes" id="UP000199126"/>
    </source>
</evidence>
<organism evidence="2 3">
    <name type="scientific">Halogranum amylolyticum</name>
    <dbReference type="NCBI Taxonomy" id="660520"/>
    <lineage>
        <taxon>Archaea</taxon>
        <taxon>Methanobacteriati</taxon>
        <taxon>Methanobacteriota</taxon>
        <taxon>Stenosarchaea group</taxon>
        <taxon>Halobacteria</taxon>
        <taxon>Halobacteriales</taxon>
        <taxon>Haloferacaceae</taxon>
    </lineage>
</organism>